<gene>
    <name evidence="1" type="ORF">ENSA5_44310</name>
</gene>
<dbReference type="InterPro" id="IPR051553">
    <property type="entry name" value="Ran_GTPase-activating"/>
</dbReference>
<dbReference type="Proteomes" id="UP000237968">
    <property type="component" value="Unassembled WGS sequence"/>
</dbReference>
<proteinExistence type="predicted"/>
<dbReference type="SUPFAM" id="SSF50985">
    <property type="entry name" value="RCC1/BLIP-II"/>
    <property type="match status" value="1"/>
</dbReference>
<evidence type="ECO:0000313" key="1">
    <source>
        <dbReference type="EMBL" id="PRP93164.1"/>
    </source>
</evidence>
<protein>
    <submittedName>
        <fullName evidence="1">Regulator of chromosome condensation (RCC1) repeat protein</fullName>
    </submittedName>
</protein>
<organism evidence="1 2">
    <name type="scientific">Enhygromyxa salina</name>
    <dbReference type="NCBI Taxonomy" id="215803"/>
    <lineage>
        <taxon>Bacteria</taxon>
        <taxon>Pseudomonadati</taxon>
        <taxon>Myxococcota</taxon>
        <taxon>Polyangia</taxon>
        <taxon>Nannocystales</taxon>
        <taxon>Nannocystaceae</taxon>
        <taxon>Enhygromyxa</taxon>
    </lineage>
</organism>
<dbReference type="PANTHER" id="PTHR45982">
    <property type="entry name" value="REGULATOR OF CHROMOSOME CONDENSATION"/>
    <property type="match status" value="1"/>
</dbReference>
<dbReference type="EMBL" id="PVNK01000190">
    <property type="protein sequence ID" value="PRP93164.1"/>
    <property type="molecule type" value="Genomic_DNA"/>
</dbReference>
<dbReference type="Gene3D" id="2.130.10.30">
    <property type="entry name" value="Regulator of chromosome condensation 1/beta-lactamase-inhibitor protein II"/>
    <property type="match status" value="2"/>
</dbReference>
<dbReference type="AlphaFoldDB" id="A0A2S9XJW3"/>
<sequence>MVFVAALALVGCSDDEVPYPTELELELVGFDLSTCSIRSDGELRCWGTGYKGLLGYGELETVGDDEDPCDVGPVDIGAPVRALYTISHGDRCAILDSGQARCWGRGFSAGYQEGTELLPRQGTTLTAERDILQLAGGSDHACALLAGGVVRCWGQGALLGYGDGVDRGEREDLSEVLTTLPDVELGGPAIAIVAGDFHSTCALLAAGGVRCWGTATSLGYGTGEAIGDDETPAQAGDVPLGGRATSLVAGRGSQCALLEDKTLRCWGEHAAYGGLGYGDIFTALEAVGDDETPMDMGPVPVGEPIERVVMGDLKTCVLLAGGRLRCWGDGGPGALGYGPSVSRLYAPPDEDIEVGGPVHSVALSRTHTCAVLDEGIRCWGINNYGQFGLGTSNPSPLFIAFPVDVPFRPSCEE</sequence>
<accession>A0A2S9XJW3</accession>
<name>A0A2S9XJW3_9BACT</name>
<comment type="caution">
    <text evidence="1">The sequence shown here is derived from an EMBL/GenBank/DDBJ whole genome shotgun (WGS) entry which is preliminary data.</text>
</comment>
<reference evidence="1 2" key="1">
    <citation type="submission" date="2018-03" db="EMBL/GenBank/DDBJ databases">
        <title>Draft Genome Sequences of the Obligatory Marine Myxobacteria Enhygromyxa salina SWB005.</title>
        <authorList>
            <person name="Poehlein A."/>
            <person name="Moghaddam J.A."/>
            <person name="Harms H."/>
            <person name="Alanjari M."/>
            <person name="Koenig G.M."/>
            <person name="Daniel R."/>
            <person name="Schaeberle T.F."/>
        </authorList>
    </citation>
    <scope>NUCLEOTIDE SEQUENCE [LARGE SCALE GENOMIC DNA]</scope>
    <source>
        <strain evidence="1 2">SWB005</strain>
    </source>
</reference>
<dbReference type="Pfam" id="PF13540">
    <property type="entry name" value="RCC1_2"/>
    <property type="match status" value="2"/>
</dbReference>
<dbReference type="PANTHER" id="PTHR45982:SF1">
    <property type="entry name" value="REGULATOR OF CHROMOSOME CONDENSATION"/>
    <property type="match status" value="1"/>
</dbReference>
<dbReference type="PROSITE" id="PS50012">
    <property type="entry name" value="RCC1_3"/>
    <property type="match status" value="2"/>
</dbReference>
<dbReference type="InterPro" id="IPR009091">
    <property type="entry name" value="RCC1/BLIP-II"/>
</dbReference>
<keyword evidence="2" id="KW-1185">Reference proteome</keyword>
<dbReference type="GO" id="GO:0005085">
    <property type="term" value="F:guanyl-nucleotide exchange factor activity"/>
    <property type="evidence" value="ECO:0007669"/>
    <property type="project" value="TreeGrafter"/>
</dbReference>
<evidence type="ECO:0000313" key="2">
    <source>
        <dbReference type="Proteomes" id="UP000237968"/>
    </source>
</evidence>
<dbReference type="InterPro" id="IPR000408">
    <property type="entry name" value="Reg_chr_condens"/>
</dbReference>
<dbReference type="GO" id="GO:0005737">
    <property type="term" value="C:cytoplasm"/>
    <property type="evidence" value="ECO:0007669"/>
    <property type="project" value="TreeGrafter"/>
</dbReference>